<dbReference type="InterPro" id="IPR006026">
    <property type="entry name" value="Peptidase_Metallo"/>
</dbReference>
<keyword evidence="3" id="KW-0378">Hydrolase</keyword>
<comment type="caution">
    <text evidence="7">The sequence shown here is derived from an EMBL/GenBank/DDBJ whole genome shotgun (WGS) entry which is preliminary data.</text>
</comment>
<evidence type="ECO:0000313" key="8">
    <source>
        <dbReference type="Proteomes" id="UP001500752"/>
    </source>
</evidence>
<dbReference type="EMBL" id="BAABEO010000012">
    <property type="protein sequence ID" value="GAA3682198.1"/>
    <property type="molecule type" value="Genomic_DNA"/>
</dbReference>
<dbReference type="SMART" id="SM00235">
    <property type="entry name" value="ZnMc"/>
    <property type="match status" value="1"/>
</dbReference>
<dbReference type="Pfam" id="PF00413">
    <property type="entry name" value="Peptidase_M10"/>
    <property type="match status" value="1"/>
</dbReference>
<organism evidence="7 8">
    <name type="scientific">Arthrobacter ginkgonis</name>
    <dbReference type="NCBI Taxonomy" id="1630594"/>
    <lineage>
        <taxon>Bacteria</taxon>
        <taxon>Bacillati</taxon>
        <taxon>Actinomycetota</taxon>
        <taxon>Actinomycetes</taxon>
        <taxon>Micrococcales</taxon>
        <taxon>Micrococcaceae</taxon>
        <taxon>Arthrobacter</taxon>
    </lineage>
</organism>
<sequence length="256" mass="27369">MRVRGPAVVGGDGGFRAVATHHTDARRPGTPGPVPRRTVPHHAATRRPGSRRSLAWLAVAGAFLVLPLAGCTDPTPTEAPTECSVPARSSQRDLDPEDTPETPWQKDDGQELVVYFETGDLEDRYAGLSTAAVDYWSASPCIQAVAVSACPDDANCVAMVEEGDAGDDGESDGSFRGRDRGTYRTGGRITLHTGLLDRANDNGAMATIVHEMGHALGLVHRLNRQDVMNAYTSDATNPQPDDINFVNLAVIYGTRH</sequence>
<gene>
    <name evidence="7" type="ORF">GCM10023081_20330</name>
</gene>
<evidence type="ECO:0000259" key="6">
    <source>
        <dbReference type="SMART" id="SM00235"/>
    </source>
</evidence>
<keyword evidence="8" id="KW-1185">Reference proteome</keyword>
<evidence type="ECO:0000256" key="1">
    <source>
        <dbReference type="ARBA" id="ARBA00022670"/>
    </source>
</evidence>
<feature type="domain" description="Peptidase metallopeptidase" evidence="6">
    <location>
        <begin position="100"/>
        <end position="254"/>
    </location>
</feature>
<proteinExistence type="predicted"/>
<feature type="region of interest" description="Disordered" evidence="5">
    <location>
        <begin position="1"/>
        <end position="48"/>
    </location>
</feature>
<keyword evidence="4" id="KW-0862">Zinc</keyword>
<keyword evidence="2" id="KW-0479">Metal-binding</keyword>
<protein>
    <recommendedName>
        <fullName evidence="6">Peptidase metallopeptidase domain-containing protein</fullName>
    </recommendedName>
</protein>
<evidence type="ECO:0000313" key="7">
    <source>
        <dbReference type="EMBL" id="GAA3682198.1"/>
    </source>
</evidence>
<evidence type="ECO:0000256" key="2">
    <source>
        <dbReference type="ARBA" id="ARBA00022723"/>
    </source>
</evidence>
<dbReference type="Proteomes" id="UP001500752">
    <property type="component" value="Unassembled WGS sequence"/>
</dbReference>
<dbReference type="InterPro" id="IPR024079">
    <property type="entry name" value="MetalloPept_cat_dom_sf"/>
</dbReference>
<evidence type="ECO:0000256" key="3">
    <source>
        <dbReference type="ARBA" id="ARBA00022801"/>
    </source>
</evidence>
<dbReference type="InterPro" id="IPR001818">
    <property type="entry name" value="Pept_M10_metallopeptidase"/>
</dbReference>
<evidence type="ECO:0000256" key="4">
    <source>
        <dbReference type="ARBA" id="ARBA00022833"/>
    </source>
</evidence>
<reference evidence="8" key="1">
    <citation type="journal article" date="2019" name="Int. J. Syst. Evol. Microbiol.">
        <title>The Global Catalogue of Microorganisms (GCM) 10K type strain sequencing project: providing services to taxonomists for standard genome sequencing and annotation.</title>
        <authorList>
            <consortium name="The Broad Institute Genomics Platform"/>
            <consortium name="The Broad Institute Genome Sequencing Center for Infectious Disease"/>
            <person name="Wu L."/>
            <person name="Ma J."/>
        </authorList>
    </citation>
    <scope>NUCLEOTIDE SEQUENCE [LARGE SCALE GENOMIC DNA]</scope>
    <source>
        <strain evidence="8">JCM 30742</strain>
    </source>
</reference>
<accession>A0ABP7C8T5</accession>
<dbReference type="SUPFAM" id="SSF55486">
    <property type="entry name" value="Metalloproteases ('zincins'), catalytic domain"/>
    <property type="match status" value="1"/>
</dbReference>
<feature type="compositionally biased region" description="Basic residues" evidence="5">
    <location>
        <begin position="38"/>
        <end position="48"/>
    </location>
</feature>
<evidence type="ECO:0000256" key="5">
    <source>
        <dbReference type="SAM" id="MobiDB-lite"/>
    </source>
</evidence>
<keyword evidence="1" id="KW-0645">Protease</keyword>
<feature type="region of interest" description="Disordered" evidence="5">
    <location>
        <begin position="75"/>
        <end position="105"/>
    </location>
</feature>
<name>A0ABP7C8T5_9MICC</name>
<dbReference type="Gene3D" id="3.40.390.10">
    <property type="entry name" value="Collagenase (Catalytic Domain)"/>
    <property type="match status" value="1"/>
</dbReference>